<dbReference type="SUPFAM" id="SSF56112">
    <property type="entry name" value="Protein kinase-like (PK-like)"/>
    <property type="match status" value="1"/>
</dbReference>
<evidence type="ECO:0000313" key="1">
    <source>
        <dbReference type="EMBL" id="MDX8146966.1"/>
    </source>
</evidence>
<dbReference type="Proteomes" id="UP001285352">
    <property type="component" value="Unassembled WGS sequence"/>
</dbReference>
<accession>A0ABU4V5A3</accession>
<name>A0ABU4V5A3_9PSEU</name>
<dbReference type="InterPro" id="IPR011009">
    <property type="entry name" value="Kinase-like_dom_sf"/>
</dbReference>
<organism evidence="1 2">
    <name type="scientific">Lentzea sokolovensis</name>
    <dbReference type="NCBI Taxonomy" id="3095429"/>
    <lineage>
        <taxon>Bacteria</taxon>
        <taxon>Bacillati</taxon>
        <taxon>Actinomycetota</taxon>
        <taxon>Actinomycetes</taxon>
        <taxon>Pseudonocardiales</taxon>
        <taxon>Pseudonocardiaceae</taxon>
        <taxon>Lentzea</taxon>
    </lineage>
</organism>
<keyword evidence="2" id="KW-1185">Reference proteome</keyword>
<dbReference type="NCBIfam" id="NF038156">
    <property type="entry name" value="lant_syn_V_LxmK"/>
    <property type="match status" value="1"/>
</dbReference>
<proteinExistence type="predicted"/>
<dbReference type="RefSeq" id="WP_319979038.1">
    <property type="nucleotide sequence ID" value="NZ_JAXAVU010000013.1"/>
</dbReference>
<protein>
    <submittedName>
        <fullName evidence="1">Class V lanthionine synthetase subunit LxmK</fullName>
    </submittedName>
</protein>
<dbReference type="Gene3D" id="3.90.1200.10">
    <property type="match status" value="1"/>
</dbReference>
<sequence>MPGVTESSRIDTALHALGLGGLIWSAATTMSGRNNNWLGDTACGRRVFVKQLVGTEAEITNGFRRTEAFYRTPRPAPLRTTTLIGLDERVGVQVFDGLPEARSGLEVMAAKDFGHALAAEAGAALGALHSAGSMRLAELEPSLPPLPQENPLLGLTEELFYDSSLGQLEAWRLVQQDSVITDALGRLEDRTGNAVRVPVHGDLRLDQFLVSRDRLYLTDWEMYQLADPARDVGGFVGEWLYHAIVDLLRERTRAAGRLLPPPTVVLAPDRPPWREARPGVAAFWRAYRAVQPDLSTDIAARAPSYVAWHLLERMLIDAQPRTSLDGTALTLFRMARTILLRHSDFTSILGLEPC</sequence>
<reference evidence="1 2" key="1">
    <citation type="submission" date="2023-11" db="EMBL/GenBank/DDBJ databases">
        <title>Lentzea sokolovensis, sp. nov., Lentzea kristufkii, sp. nov., and Lentzea miocenensis, sp. nov., rare actinobacteria from Sokolov Coal Basin, Miocene lacustrine sediment, Czech Republic.</title>
        <authorList>
            <person name="Lara A."/>
            <person name="Kotroba L."/>
            <person name="Nouioui I."/>
            <person name="Neumann-Schaal M."/>
            <person name="Mast Y."/>
            <person name="Chronakova A."/>
        </authorList>
    </citation>
    <scope>NUCLEOTIDE SEQUENCE [LARGE SCALE GENOMIC DNA]</scope>
    <source>
        <strain evidence="1 2">BCCO 10_0061</strain>
    </source>
</reference>
<evidence type="ECO:0000313" key="2">
    <source>
        <dbReference type="Proteomes" id="UP001285352"/>
    </source>
</evidence>
<comment type="caution">
    <text evidence="1">The sequence shown here is derived from an EMBL/GenBank/DDBJ whole genome shotgun (WGS) entry which is preliminary data.</text>
</comment>
<dbReference type="EMBL" id="JAXAVU010000013">
    <property type="protein sequence ID" value="MDX8146966.1"/>
    <property type="molecule type" value="Genomic_DNA"/>
</dbReference>
<gene>
    <name evidence="1" type="primary">lxmK</name>
    <name evidence="1" type="ORF">SK854_32960</name>
</gene>